<proteinExistence type="predicted"/>
<protein>
    <submittedName>
        <fullName evidence="1">Uncharacterized protein</fullName>
    </submittedName>
</protein>
<dbReference type="EMBL" id="JARJCM010000008">
    <property type="protein sequence ID" value="KAJ7044164.1"/>
    <property type="molecule type" value="Genomic_DNA"/>
</dbReference>
<accession>A0AAD6TCT5</accession>
<reference evidence="1" key="1">
    <citation type="submission" date="2023-03" db="EMBL/GenBank/DDBJ databases">
        <title>Massive genome expansion in bonnet fungi (Mycena s.s.) driven by repeated elements and novel gene families across ecological guilds.</title>
        <authorList>
            <consortium name="Lawrence Berkeley National Laboratory"/>
            <person name="Harder C.B."/>
            <person name="Miyauchi S."/>
            <person name="Viragh M."/>
            <person name="Kuo A."/>
            <person name="Thoen E."/>
            <person name="Andreopoulos B."/>
            <person name="Lu D."/>
            <person name="Skrede I."/>
            <person name="Drula E."/>
            <person name="Henrissat B."/>
            <person name="Morin E."/>
            <person name="Kohler A."/>
            <person name="Barry K."/>
            <person name="LaButti K."/>
            <person name="Morin E."/>
            <person name="Salamov A."/>
            <person name="Lipzen A."/>
            <person name="Mereny Z."/>
            <person name="Hegedus B."/>
            <person name="Baldrian P."/>
            <person name="Stursova M."/>
            <person name="Weitz H."/>
            <person name="Taylor A."/>
            <person name="Grigoriev I.V."/>
            <person name="Nagy L.G."/>
            <person name="Martin F."/>
            <person name="Kauserud H."/>
        </authorList>
    </citation>
    <scope>NUCLEOTIDE SEQUENCE</scope>
    <source>
        <strain evidence="1">CBHHK200</strain>
    </source>
</reference>
<keyword evidence="2" id="KW-1185">Reference proteome</keyword>
<evidence type="ECO:0000313" key="1">
    <source>
        <dbReference type="EMBL" id="KAJ7044164.1"/>
    </source>
</evidence>
<dbReference type="AlphaFoldDB" id="A0AAD6TCT5"/>
<name>A0AAD6TCT5_9AGAR</name>
<organism evidence="1 2">
    <name type="scientific">Mycena alexandri</name>
    <dbReference type="NCBI Taxonomy" id="1745969"/>
    <lineage>
        <taxon>Eukaryota</taxon>
        <taxon>Fungi</taxon>
        <taxon>Dikarya</taxon>
        <taxon>Basidiomycota</taxon>
        <taxon>Agaricomycotina</taxon>
        <taxon>Agaricomycetes</taxon>
        <taxon>Agaricomycetidae</taxon>
        <taxon>Agaricales</taxon>
        <taxon>Marasmiineae</taxon>
        <taxon>Mycenaceae</taxon>
        <taxon>Mycena</taxon>
    </lineage>
</organism>
<gene>
    <name evidence="1" type="ORF">C8F04DRAFT_691385</name>
</gene>
<evidence type="ECO:0000313" key="2">
    <source>
        <dbReference type="Proteomes" id="UP001218188"/>
    </source>
</evidence>
<dbReference type="Proteomes" id="UP001218188">
    <property type="component" value="Unassembled WGS sequence"/>
</dbReference>
<comment type="caution">
    <text evidence="1">The sequence shown here is derived from an EMBL/GenBank/DDBJ whole genome shotgun (WGS) entry which is preliminary data.</text>
</comment>
<sequence>MSASLVDALVVHNPENVYPNFLRILRRKHAIFNCIEHLLEPSSQQSFFVNTAQCQVSVSATDVSFVLLQKEPQLLDRPPPDVLAALDALKIATPPSLPTGLAPRTAIPLAAVLLGYPVAYVPDGDAAFLAQVALDVYACTVRASDWEYVHELLKFSCPAALGEAHPEQLAPARIVARLTTRLEPRLKELGLTLTVQHSTETVDRVAL</sequence>